<evidence type="ECO:0000313" key="2">
    <source>
        <dbReference type="EnsemblPlants" id="EMT30341"/>
    </source>
</evidence>
<feature type="region of interest" description="Disordered" evidence="1">
    <location>
        <begin position="59"/>
        <end position="78"/>
    </location>
</feature>
<evidence type="ECO:0000256" key="1">
    <source>
        <dbReference type="SAM" id="MobiDB-lite"/>
    </source>
</evidence>
<accession>M8D288</accession>
<sequence>MRSCDDGLGSTTLVWEDMVGWVVEDNTWVIGVIGKSKERNLTPTFLELGVEEAVSVPEVKGGNRSSSDLRSCSMVRIN</sequence>
<name>M8D288_AEGTA</name>
<protein>
    <submittedName>
        <fullName evidence="2">Uncharacterized protein</fullName>
    </submittedName>
</protein>
<dbReference type="EnsemblPlants" id="EMT30341">
    <property type="protein sequence ID" value="EMT30341"/>
    <property type="gene ID" value="F775_24725"/>
</dbReference>
<reference evidence="2" key="1">
    <citation type="submission" date="2015-06" db="UniProtKB">
        <authorList>
            <consortium name="EnsemblPlants"/>
        </authorList>
    </citation>
    <scope>IDENTIFICATION</scope>
</reference>
<dbReference type="AlphaFoldDB" id="M8D288"/>
<organism evidence="2">
    <name type="scientific">Aegilops tauschii</name>
    <name type="common">Tausch's goatgrass</name>
    <name type="synonym">Aegilops squarrosa</name>
    <dbReference type="NCBI Taxonomy" id="37682"/>
    <lineage>
        <taxon>Eukaryota</taxon>
        <taxon>Viridiplantae</taxon>
        <taxon>Streptophyta</taxon>
        <taxon>Embryophyta</taxon>
        <taxon>Tracheophyta</taxon>
        <taxon>Spermatophyta</taxon>
        <taxon>Magnoliopsida</taxon>
        <taxon>Liliopsida</taxon>
        <taxon>Poales</taxon>
        <taxon>Poaceae</taxon>
        <taxon>BOP clade</taxon>
        <taxon>Pooideae</taxon>
        <taxon>Triticodae</taxon>
        <taxon>Triticeae</taxon>
        <taxon>Triticinae</taxon>
        <taxon>Aegilops</taxon>
    </lineage>
</organism>
<proteinExistence type="predicted"/>